<accession>A0ABY7QTA1</accession>
<dbReference type="Proteomes" id="UP001210339">
    <property type="component" value="Chromosome"/>
</dbReference>
<evidence type="ECO:0000313" key="2">
    <source>
        <dbReference type="Proteomes" id="UP001210339"/>
    </source>
</evidence>
<dbReference type="Pfam" id="PF11372">
    <property type="entry name" value="DUF3173"/>
    <property type="match status" value="1"/>
</dbReference>
<organism evidence="1 2">
    <name type="scientific">Peptoniphilus equinus</name>
    <dbReference type="NCBI Taxonomy" id="3016343"/>
    <lineage>
        <taxon>Bacteria</taxon>
        <taxon>Bacillati</taxon>
        <taxon>Bacillota</taxon>
        <taxon>Tissierellia</taxon>
        <taxon>Tissierellales</taxon>
        <taxon>Peptoniphilaceae</taxon>
        <taxon>Peptoniphilus</taxon>
    </lineage>
</organism>
<sequence>MVDIPELITKDFLLAKGFKYYTAVKIIRETKKRLVEKGYSFYSNPRLGVVPLKAVEEIVGYEFQSDK</sequence>
<protein>
    <submittedName>
        <fullName evidence="1">DUF3173 family protein</fullName>
    </submittedName>
</protein>
<dbReference type="InterPro" id="IPR021512">
    <property type="entry name" value="DUF3173"/>
</dbReference>
<dbReference type="RefSeq" id="WP_271190836.1">
    <property type="nucleotide sequence ID" value="NZ_CP115667.1"/>
</dbReference>
<proteinExistence type="predicted"/>
<evidence type="ECO:0000313" key="1">
    <source>
        <dbReference type="EMBL" id="WBW49304.1"/>
    </source>
</evidence>
<gene>
    <name evidence="1" type="ORF">O6R05_04660</name>
</gene>
<name>A0ABY7QTA1_9FIRM</name>
<keyword evidence="2" id="KW-1185">Reference proteome</keyword>
<reference evidence="1 2" key="1">
    <citation type="submission" date="2023-01" db="EMBL/GenBank/DDBJ databases">
        <authorList>
            <person name="Lee S.H."/>
            <person name="Jung H.S."/>
            <person name="Yun J.U."/>
        </authorList>
    </citation>
    <scope>NUCLEOTIDE SEQUENCE [LARGE SCALE GENOMIC DNA]</scope>
    <source>
        <strain evidence="1 2">CBA3646</strain>
    </source>
</reference>
<dbReference type="EMBL" id="CP115667">
    <property type="protein sequence ID" value="WBW49304.1"/>
    <property type="molecule type" value="Genomic_DNA"/>
</dbReference>